<dbReference type="RefSeq" id="WP_187762471.1">
    <property type="nucleotide sequence ID" value="NZ_CP061038.1"/>
</dbReference>
<feature type="domain" description="Gfo/Idh/MocA-like oxidoreductase N-terminal" evidence="3">
    <location>
        <begin position="11"/>
        <end position="127"/>
    </location>
</feature>
<dbReference type="Gene3D" id="3.30.360.10">
    <property type="entry name" value="Dihydrodipicolinate Reductase, domain 2"/>
    <property type="match status" value="1"/>
</dbReference>
<dbReference type="AlphaFoldDB" id="A0A7H0LKG4"/>
<evidence type="ECO:0000313" key="6">
    <source>
        <dbReference type="Proteomes" id="UP000516148"/>
    </source>
</evidence>
<dbReference type="GO" id="GO:0000166">
    <property type="term" value="F:nucleotide binding"/>
    <property type="evidence" value="ECO:0007669"/>
    <property type="project" value="InterPro"/>
</dbReference>
<dbReference type="KEGG" id="spap:H3Z74_02660"/>
<dbReference type="InterPro" id="IPR051317">
    <property type="entry name" value="Gfo/Idh/MocA_oxidoreduct"/>
</dbReference>
<protein>
    <submittedName>
        <fullName evidence="5">Oxidoreductase</fullName>
    </submittedName>
</protein>
<sequence>MNDTAQGPAVRTALIGYGFSGRTFHAPLIRSIAGLDLALVASSDAAKVQADLPGMSVMADPLQAITDPAIELVVIATPNSSHAPLARAALAAGKHVVVDKPFTLDLHEARALIALAEERGRLLSVFHNRRWDSDYLGVKQLIDAGTLGDVVHFESHFDRFRPEVRDRWREQALPGSGVWFDLGPHLVDQALQLFGLPESLQANLAVQRSGGQVDDWAHVVLNYGARRVILHAGMVVTGGTARFTVHGTEASVVKALADRQEQQLLAGITPGAPGWGEDGDDLRLYHGDEVRSLPTPAGDQRNYYRAIHQALRGGGANPVPPIQALAVMAVIEAAAQAAAEGRTMPLPLTGAELAAWS</sequence>
<evidence type="ECO:0000313" key="5">
    <source>
        <dbReference type="EMBL" id="QNQ10167.1"/>
    </source>
</evidence>
<evidence type="ECO:0000259" key="3">
    <source>
        <dbReference type="Pfam" id="PF01408"/>
    </source>
</evidence>
<keyword evidence="6" id="KW-1185">Reference proteome</keyword>
<dbReference type="PANTHER" id="PTHR43708">
    <property type="entry name" value="CONSERVED EXPRESSED OXIDOREDUCTASE (EUROFUNG)"/>
    <property type="match status" value="1"/>
</dbReference>
<name>A0A7H0LKG4_9SPHN</name>
<dbReference type="Pfam" id="PF01408">
    <property type="entry name" value="GFO_IDH_MocA"/>
    <property type="match status" value="1"/>
</dbReference>
<dbReference type="GO" id="GO:0016491">
    <property type="term" value="F:oxidoreductase activity"/>
    <property type="evidence" value="ECO:0007669"/>
    <property type="project" value="UniProtKB-KW"/>
</dbReference>
<organism evidence="5 6">
    <name type="scientific">Sphingomonas alpina</name>
    <dbReference type="NCBI Taxonomy" id="653931"/>
    <lineage>
        <taxon>Bacteria</taxon>
        <taxon>Pseudomonadati</taxon>
        <taxon>Pseudomonadota</taxon>
        <taxon>Alphaproteobacteria</taxon>
        <taxon>Sphingomonadales</taxon>
        <taxon>Sphingomonadaceae</taxon>
        <taxon>Sphingomonas</taxon>
    </lineage>
</organism>
<reference evidence="5 6" key="1">
    <citation type="submission" date="2020-09" db="EMBL/GenBank/DDBJ databases">
        <title>Sphingomonas sp., a new species isolated from pork steak.</title>
        <authorList>
            <person name="Heidler von Heilborn D."/>
        </authorList>
    </citation>
    <scope>NUCLEOTIDE SEQUENCE [LARGE SCALE GENOMIC DNA]</scope>
    <source>
        <strain evidence="6">S8-3T</strain>
    </source>
</reference>
<dbReference type="Pfam" id="PF02894">
    <property type="entry name" value="GFO_IDH_MocA_C"/>
    <property type="match status" value="1"/>
</dbReference>
<dbReference type="InterPro" id="IPR000683">
    <property type="entry name" value="Gfo/Idh/MocA-like_OxRdtase_N"/>
</dbReference>
<evidence type="ECO:0000259" key="4">
    <source>
        <dbReference type="Pfam" id="PF02894"/>
    </source>
</evidence>
<dbReference type="Gene3D" id="3.40.50.720">
    <property type="entry name" value="NAD(P)-binding Rossmann-like Domain"/>
    <property type="match status" value="1"/>
</dbReference>
<dbReference type="InterPro" id="IPR036291">
    <property type="entry name" value="NAD(P)-bd_dom_sf"/>
</dbReference>
<dbReference type="EMBL" id="CP061038">
    <property type="protein sequence ID" value="QNQ10167.1"/>
    <property type="molecule type" value="Genomic_DNA"/>
</dbReference>
<dbReference type="InterPro" id="IPR004104">
    <property type="entry name" value="Gfo/Idh/MocA-like_OxRdtase_C"/>
</dbReference>
<evidence type="ECO:0000256" key="1">
    <source>
        <dbReference type="ARBA" id="ARBA00010928"/>
    </source>
</evidence>
<feature type="domain" description="Gfo/Idh/MocA-like oxidoreductase C-terminal" evidence="4">
    <location>
        <begin position="139"/>
        <end position="346"/>
    </location>
</feature>
<dbReference type="NCBIfam" id="NF008607">
    <property type="entry name" value="PRK11579.1"/>
    <property type="match status" value="1"/>
</dbReference>
<accession>A0A7H0LKG4</accession>
<dbReference type="SUPFAM" id="SSF51735">
    <property type="entry name" value="NAD(P)-binding Rossmann-fold domains"/>
    <property type="match status" value="1"/>
</dbReference>
<dbReference type="Proteomes" id="UP000516148">
    <property type="component" value="Chromosome"/>
</dbReference>
<gene>
    <name evidence="5" type="ORF">H3Z74_02660</name>
</gene>
<evidence type="ECO:0000256" key="2">
    <source>
        <dbReference type="ARBA" id="ARBA00023002"/>
    </source>
</evidence>
<dbReference type="PANTHER" id="PTHR43708:SF5">
    <property type="entry name" value="CONSERVED EXPRESSED OXIDOREDUCTASE (EUROFUNG)-RELATED"/>
    <property type="match status" value="1"/>
</dbReference>
<proteinExistence type="inferred from homology"/>
<keyword evidence="2" id="KW-0560">Oxidoreductase</keyword>
<comment type="similarity">
    <text evidence="1">Belongs to the Gfo/Idh/MocA family.</text>
</comment>